<dbReference type="InterPro" id="IPR036939">
    <property type="entry name" value="Cu2_ascorb_mOase_N_sf"/>
</dbReference>
<proteinExistence type="predicted"/>
<evidence type="ECO:0000313" key="5">
    <source>
        <dbReference type="EMBL" id="KAJ8299163.1"/>
    </source>
</evidence>
<evidence type="ECO:0000256" key="2">
    <source>
        <dbReference type="SAM" id="SignalP"/>
    </source>
</evidence>
<dbReference type="Gene3D" id="2.60.120.310">
    <property type="entry name" value="Copper type II, ascorbate-dependent monooxygenase, N-terminal domain"/>
    <property type="match status" value="1"/>
</dbReference>
<comment type="caution">
    <text evidence="5">The sequence shown here is derived from an EMBL/GenBank/DDBJ whole genome shotgun (WGS) entry which is preliminary data.</text>
</comment>
<evidence type="ECO:0000256" key="1">
    <source>
        <dbReference type="ARBA" id="ARBA00023157"/>
    </source>
</evidence>
<sequence>MYIMERSIICQLLILFISFDIILCFPSYQSLIPNGNAVPDTCEKSDIWIGVGHVGPLGSGDRNVFGNDFAKYGRQWTKTLCQLDSDGDGRTNGEELGDPLCLWKPGSNVTLQKAISNPVPLRLKTFVCMRYSLPTTEDYHMIASKPIYNNRKAVNYIAVFGCTSSVEATDKPYYCNVMPEPGCDELMSGYVPMCLDEHAGIQIGRTGYKHVLVQWFFSNPDLKDDVFDNSGIALYYTPKLRRYNMGVGTIVATGFTIPPKQLSYNVTSSCPGFCTEKYLTSDIHVAMTIDHMHLFVNKKSSIYGMEQNKDPIQVKAKDSFKMTCFYNTTLLGSKIGGGFDYSSEMCLGRIFYYPKESWTQPSCASYRSIPLCSLNAGGTVSGCNINHFLLMLRKSPLFTTLKSDCAPYLVCTNACLEHVARIRRHPCLQGDFYQLWQYPKYQKDPFLYKLFRSFKLCEKDYQEHGSFIHNSHAH</sequence>
<dbReference type="EMBL" id="JARBDR010000921">
    <property type="protein sequence ID" value="KAJ8299163.1"/>
    <property type="molecule type" value="Genomic_DNA"/>
</dbReference>
<feature type="signal peptide" evidence="2">
    <location>
        <begin position="1"/>
        <end position="24"/>
    </location>
</feature>
<evidence type="ECO:0000313" key="6">
    <source>
        <dbReference type="Proteomes" id="UP001217089"/>
    </source>
</evidence>
<dbReference type="InterPro" id="IPR008977">
    <property type="entry name" value="PHM/PNGase_F_dom_sf"/>
</dbReference>
<dbReference type="PANTHER" id="PTHR34737">
    <property type="entry name" value="EF-HAND DOMAIN-CONTAINING PROTEIN"/>
    <property type="match status" value="1"/>
</dbReference>
<reference evidence="5 6" key="1">
    <citation type="submission" date="2022-12" db="EMBL/GenBank/DDBJ databases">
        <title>Chromosome-level genome of Tegillarca granosa.</title>
        <authorList>
            <person name="Kim J."/>
        </authorList>
    </citation>
    <scope>NUCLEOTIDE SEQUENCE [LARGE SCALE GENOMIC DNA]</scope>
    <source>
        <strain evidence="5">Teg-2019</strain>
        <tissue evidence="5">Adductor muscle</tissue>
    </source>
</reference>
<dbReference type="InterPro" id="IPR055313">
    <property type="entry name" value="Temptin-like"/>
</dbReference>
<evidence type="ECO:0008006" key="7">
    <source>
        <dbReference type="Google" id="ProtNLM"/>
    </source>
</evidence>
<organism evidence="5 6">
    <name type="scientific">Tegillarca granosa</name>
    <name type="common">Malaysian cockle</name>
    <name type="synonym">Anadara granosa</name>
    <dbReference type="NCBI Taxonomy" id="220873"/>
    <lineage>
        <taxon>Eukaryota</taxon>
        <taxon>Metazoa</taxon>
        <taxon>Spiralia</taxon>
        <taxon>Lophotrochozoa</taxon>
        <taxon>Mollusca</taxon>
        <taxon>Bivalvia</taxon>
        <taxon>Autobranchia</taxon>
        <taxon>Pteriomorphia</taxon>
        <taxon>Arcoida</taxon>
        <taxon>Arcoidea</taxon>
        <taxon>Arcidae</taxon>
        <taxon>Tegillarca</taxon>
    </lineage>
</organism>
<keyword evidence="1" id="KW-1015">Disulfide bond</keyword>
<dbReference type="InterPro" id="IPR024548">
    <property type="entry name" value="Cu2_monoox_C"/>
</dbReference>
<evidence type="ECO:0000259" key="3">
    <source>
        <dbReference type="Pfam" id="PF03712"/>
    </source>
</evidence>
<dbReference type="Proteomes" id="UP001217089">
    <property type="component" value="Unassembled WGS sequence"/>
</dbReference>
<protein>
    <recommendedName>
        <fullName evidence="7">Temptin</fullName>
    </recommendedName>
</protein>
<dbReference type="Pfam" id="PF03712">
    <property type="entry name" value="Cu2_monoox_C"/>
    <property type="match status" value="1"/>
</dbReference>
<dbReference type="PANTHER" id="PTHR34737:SF2">
    <property type="entry name" value="EF-HAND DOMAIN-CONTAINING PROTEIN"/>
    <property type="match status" value="1"/>
</dbReference>
<feature type="domain" description="Temptin Cys/Cys disulfide" evidence="4">
    <location>
        <begin position="24"/>
        <end position="118"/>
    </location>
</feature>
<keyword evidence="2" id="KW-0732">Signal</keyword>
<dbReference type="Pfam" id="PF24784">
    <property type="entry name" value="Temptin_C"/>
    <property type="match status" value="1"/>
</dbReference>
<dbReference type="SUPFAM" id="SSF49742">
    <property type="entry name" value="PHM/PNGase F"/>
    <property type="match status" value="2"/>
</dbReference>
<dbReference type="Gene3D" id="2.60.120.230">
    <property type="match status" value="1"/>
</dbReference>
<name>A0ABQ9E131_TEGGR</name>
<dbReference type="InterPro" id="IPR014784">
    <property type="entry name" value="Cu2_ascorb_mOase-like_C"/>
</dbReference>
<gene>
    <name evidence="5" type="ORF">KUTeg_023223</name>
</gene>
<feature type="chain" id="PRO_5045909253" description="Temptin" evidence="2">
    <location>
        <begin position="25"/>
        <end position="474"/>
    </location>
</feature>
<evidence type="ECO:0000259" key="4">
    <source>
        <dbReference type="Pfam" id="PF24784"/>
    </source>
</evidence>
<feature type="domain" description="Copper type II ascorbate-dependent monooxygenase C-terminal" evidence="3">
    <location>
        <begin position="247"/>
        <end position="365"/>
    </location>
</feature>
<dbReference type="InterPro" id="IPR057626">
    <property type="entry name" value="S-S_Temptin"/>
</dbReference>
<accession>A0ABQ9E131</accession>
<keyword evidence="6" id="KW-1185">Reference proteome</keyword>